<gene>
    <name evidence="1" type="ORF">SDJN03_17460</name>
</gene>
<dbReference type="EMBL" id="JAGKQH010000011">
    <property type="protein sequence ID" value="KAG6588895.1"/>
    <property type="molecule type" value="Genomic_DNA"/>
</dbReference>
<reference evidence="1 2" key="1">
    <citation type="journal article" date="2021" name="Hortic Res">
        <title>The domestication of Cucurbita argyrosperma as revealed by the genome of its wild relative.</title>
        <authorList>
            <person name="Barrera-Redondo J."/>
            <person name="Sanchez-de la Vega G."/>
            <person name="Aguirre-Liguori J.A."/>
            <person name="Castellanos-Morales G."/>
            <person name="Gutierrez-Guerrero Y.T."/>
            <person name="Aguirre-Dugua X."/>
            <person name="Aguirre-Planter E."/>
            <person name="Tenaillon M.I."/>
            <person name="Lira-Saade R."/>
            <person name="Eguiarte L.E."/>
        </authorList>
    </citation>
    <scope>NUCLEOTIDE SEQUENCE [LARGE SCALE GENOMIC DNA]</scope>
    <source>
        <strain evidence="1">JBR-2021</strain>
    </source>
</reference>
<dbReference type="AlphaFoldDB" id="A0AAV6MYF7"/>
<sequence length="103" mass="11478">MPFYKQYKGTKTKPTGLVGYVFHRDYAISPHNVALLVHENPGPDTAVTRDSLTQFDNLYGIVADEGIDVKAANYISSTLARFKSLNELTPIEILSPPLARREI</sequence>
<accession>A0AAV6MYF7</accession>
<dbReference type="PANTHER" id="PTHR36030">
    <property type="entry name" value="CALMODULIN-BINDING DOMAIN-CONTAINING PROTEIN"/>
    <property type="match status" value="1"/>
</dbReference>
<dbReference type="PANTHER" id="PTHR36030:SF1">
    <property type="entry name" value="CALMODULIN-BINDING DOMAIN-CONTAINING PROTEIN"/>
    <property type="match status" value="1"/>
</dbReference>
<keyword evidence="2" id="KW-1185">Reference proteome</keyword>
<evidence type="ECO:0000313" key="2">
    <source>
        <dbReference type="Proteomes" id="UP000685013"/>
    </source>
</evidence>
<dbReference type="Proteomes" id="UP000685013">
    <property type="component" value="Chromosome 11"/>
</dbReference>
<feature type="non-terminal residue" evidence="1">
    <location>
        <position position="1"/>
    </location>
</feature>
<name>A0AAV6MYF7_9ROSI</name>
<proteinExistence type="predicted"/>
<evidence type="ECO:0000313" key="1">
    <source>
        <dbReference type="EMBL" id="KAG6588895.1"/>
    </source>
</evidence>
<comment type="caution">
    <text evidence="1">The sequence shown here is derived from an EMBL/GenBank/DDBJ whole genome shotgun (WGS) entry which is preliminary data.</text>
</comment>
<protein>
    <submittedName>
        <fullName evidence="1">Uncharacterized protein</fullName>
    </submittedName>
</protein>
<organism evidence="1 2">
    <name type="scientific">Cucurbita argyrosperma subsp. sororia</name>
    <dbReference type="NCBI Taxonomy" id="37648"/>
    <lineage>
        <taxon>Eukaryota</taxon>
        <taxon>Viridiplantae</taxon>
        <taxon>Streptophyta</taxon>
        <taxon>Embryophyta</taxon>
        <taxon>Tracheophyta</taxon>
        <taxon>Spermatophyta</taxon>
        <taxon>Magnoliopsida</taxon>
        <taxon>eudicotyledons</taxon>
        <taxon>Gunneridae</taxon>
        <taxon>Pentapetalae</taxon>
        <taxon>rosids</taxon>
        <taxon>fabids</taxon>
        <taxon>Cucurbitales</taxon>
        <taxon>Cucurbitaceae</taxon>
        <taxon>Cucurbiteae</taxon>
        <taxon>Cucurbita</taxon>
    </lineage>
</organism>